<sequence>MIQASKLKMIYGEEIAYKVINSKILVIGAGGIGCELVKTLSVTGRFDLVINALDNIEARNYVNQICYNLDIPLIEAGTNGYVATCVDKPKDQSFPVCTIRQKPEKLIHCIVWAKALFDGLFGSRDQSDHIIDYLPEPIQDQSADFFDYAKQVFSKLFDEEVKNQIQAVKSKLMAQTLNPDEKQSEESFLKKINVLEFSNHEESIQRDLTDREYKLNKPELNDENNLTILTLQEQIYTFVQSILKIYQERFDKIGQMTFDKDDDSIIDLVSSATNLRAYNFSVAMESKFKIKEMAGKIIPAISSSNALVASLQVFEAIKILAGQFENLQGIYYRRLDTKKLQSFKRINDPKNPNLIDEVLIRDIQLGDEFQMAFDTFQYEQFSDLDEDEEIMNKKKLIRTLSELNVTDNSIIQVQGDFKSQTENNQSSVIYVLLCECPEQEETLKTVLLKKGINQPLFDNTMEISEGEVEIQNDQKFTEAIIKPQTIIGKRLHSEIEIGNQVDIDETKNSDSNKRAKIDEQIEV</sequence>
<dbReference type="OrthoDB" id="10252231at2759"/>
<keyword evidence="7" id="KW-0067">ATP-binding</keyword>
<name>A0A077ZTP0_STYLE</name>
<feature type="domain" description="Ubiquitin-activating enzyme SCCH" evidence="9">
    <location>
        <begin position="171"/>
        <end position="291"/>
    </location>
</feature>
<comment type="similarity">
    <text evidence="2">Belongs to the ubiquitin-activating E1 family.</text>
</comment>
<dbReference type="PROSITE" id="PS51257">
    <property type="entry name" value="PROKAR_LIPOPROTEIN"/>
    <property type="match status" value="1"/>
</dbReference>
<accession>A0A077ZTP0</accession>
<evidence type="ECO:0000259" key="9">
    <source>
        <dbReference type="Pfam" id="PF10585"/>
    </source>
</evidence>
<dbReference type="Proteomes" id="UP000039865">
    <property type="component" value="Unassembled WGS sequence"/>
</dbReference>
<dbReference type="InterPro" id="IPR000594">
    <property type="entry name" value="ThiF_NAD_FAD-bd"/>
</dbReference>
<dbReference type="InterPro" id="IPR042449">
    <property type="entry name" value="Ub-E1_IAD_1"/>
</dbReference>
<evidence type="ECO:0000313" key="11">
    <source>
        <dbReference type="Proteomes" id="UP000039865"/>
    </source>
</evidence>
<evidence type="ECO:0000313" key="10">
    <source>
        <dbReference type="EMBL" id="CDW72705.1"/>
    </source>
</evidence>
<dbReference type="GO" id="GO:0005524">
    <property type="term" value="F:ATP binding"/>
    <property type="evidence" value="ECO:0007669"/>
    <property type="project" value="UniProtKB-KW"/>
</dbReference>
<organism evidence="10 11">
    <name type="scientific">Stylonychia lemnae</name>
    <name type="common">Ciliate</name>
    <dbReference type="NCBI Taxonomy" id="5949"/>
    <lineage>
        <taxon>Eukaryota</taxon>
        <taxon>Sar</taxon>
        <taxon>Alveolata</taxon>
        <taxon>Ciliophora</taxon>
        <taxon>Intramacronucleata</taxon>
        <taxon>Spirotrichea</taxon>
        <taxon>Stichotrichia</taxon>
        <taxon>Sporadotrichida</taxon>
        <taxon>Oxytrichidae</taxon>
        <taxon>Stylonychinae</taxon>
        <taxon>Stylonychia</taxon>
    </lineage>
</organism>
<dbReference type="FunCoup" id="A0A077ZTP0">
    <property type="interactions" value="737"/>
</dbReference>
<evidence type="ECO:0000256" key="6">
    <source>
        <dbReference type="ARBA" id="ARBA00022833"/>
    </source>
</evidence>
<evidence type="ECO:0000256" key="4">
    <source>
        <dbReference type="ARBA" id="ARBA00022741"/>
    </source>
</evidence>
<evidence type="ECO:0000256" key="1">
    <source>
        <dbReference type="ARBA" id="ARBA00004718"/>
    </source>
</evidence>
<dbReference type="SUPFAM" id="SSF69572">
    <property type="entry name" value="Activating enzymes of the ubiquitin-like proteins"/>
    <property type="match status" value="1"/>
</dbReference>
<keyword evidence="4" id="KW-0547">Nucleotide-binding</keyword>
<dbReference type="InterPro" id="IPR019572">
    <property type="entry name" value="UBA_E1_SCCH"/>
</dbReference>
<dbReference type="GO" id="GO:0016925">
    <property type="term" value="P:protein sumoylation"/>
    <property type="evidence" value="ECO:0007669"/>
    <property type="project" value="UniProtKB-UniPathway"/>
</dbReference>
<keyword evidence="11" id="KW-1185">Reference proteome</keyword>
<feature type="domain" description="THIF-type NAD/FAD binding fold" evidence="8">
    <location>
        <begin position="45"/>
        <end position="352"/>
    </location>
</feature>
<evidence type="ECO:0000256" key="3">
    <source>
        <dbReference type="ARBA" id="ARBA00022723"/>
    </source>
</evidence>
<dbReference type="PANTHER" id="PTHR10953">
    <property type="entry name" value="UBIQUITIN-ACTIVATING ENZYME E1"/>
    <property type="match status" value="1"/>
</dbReference>
<reference evidence="10 11" key="1">
    <citation type="submission" date="2014-06" db="EMBL/GenBank/DDBJ databases">
        <authorList>
            <person name="Swart Estienne"/>
        </authorList>
    </citation>
    <scope>NUCLEOTIDE SEQUENCE [LARGE SCALE GENOMIC DNA]</scope>
    <source>
        <strain evidence="10 11">130c</strain>
    </source>
</reference>
<dbReference type="EMBL" id="CCKQ01001594">
    <property type="protein sequence ID" value="CDW72705.1"/>
    <property type="molecule type" value="Genomic_DNA"/>
</dbReference>
<evidence type="ECO:0000256" key="7">
    <source>
        <dbReference type="ARBA" id="ARBA00022840"/>
    </source>
</evidence>
<dbReference type="GO" id="GO:0005737">
    <property type="term" value="C:cytoplasm"/>
    <property type="evidence" value="ECO:0007669"/>
    <property type="project" value="TreeGrafter"/>
</dbReference>
<dbReference type="Gene3D" id="3.50.50.80">
    <property type="entry name" value="Ubiquitin-activating enzyme E1, inactive adenylation domain, subdomain 1"/>
    <property type="match status" value="1"/>
</dbReference>
<comment type="pathway">
    <text evidence="1">Protein modification; protein sumoylation.</text>
</comment>
<dbReference type="Pfam" id="PF10585">
    <property type="entry name" value="UBA_E1_SCCH"/>
    <property type="match status" value="1"/>
</dbReference>
<dbReference type="Pfam" id="PF00899">
    <property type="entry name" value="ThiF"/>
    <property type="match status" value="1"/>
</dbReference>
<dbReference type="PANTHER" id="PTHR10953:SF5">
    <property type="entry name" value="SUMO-ACTIVATING ENZYME SUBUNIT 2"/>
    <property type="match status" value="1"/>
</dbReference>
<dbReference type="InterPro" id="IPR023318">
    <property type="entry name" value="Ub_act_enz_dom_a_sf"/>
</dbReference>
<dbReference type="OMA" id="EHENIMH"/>
<evidence type="ECO:0000259" key="8">
    <source>
        <dbReference type="Pfam" id="PF00899"/>
    </source>
</evidence>
<evidence type="ECO:0000256" key="5">
    <source>
        <dbReference type="ARBA" id="ARBA00022786"/>
    </source>
</evidence>
<keyword evidence="6" id="KW-0862">Zinc</keyword>
<dbReference type="GO" id="GO:0031510">
    <property type="term" value="C:SUMO activating enzyme complex"/>
    <property type="evidence" value="ECO:0007669"/>
    <property type="project" value="TreeGrafter"/>
</dbReference>
<dbReference type="InParanoid" id="A0A077ZTP0"/>
<dbReference type="UniPathway" id="UPA00886"/>
<dbReference type="AlphaFoldDB" id="A0A077ZTP0"/>
<protein>
    <submittedName>
        <fullName evidence="10">Sumo-activating enzyme subunit 2</fullName>
    </submittedName>
</protein>
<proteinExistence type="inferred from homology"/>
<dbReference type="GO" id="GO:0046872">
    <property type="term" value="F:metal ion binding"/>
    <property type="evidence" value="ECO:0007669"/>
    <property type="project" value="UniProtKB-KW"/>
</dbReference>
<keyword evidence="5" id="KW-0833">Ubl conjugation pathway</keyword>
<dbReference type="InterPro" id="IPR045886">
    <property type="entry name" value="ThiF/MoeB/HesA"/>
</dbReference>
<keyword evidence="3" id="KW-0479">Metal-binding</keyword>
<dbReference type="GO" id="GO:0019948">
    <property type="term" value="F:SUMO activating enzyme activity"/>
    <property type="evidence" value="ECO:0007669"/>
    <property type="project" value="TreeGrafter"/>
</dbReference>
<dbReference type="Gene3D" id="1.10.10.520">
    <property type="entry name" value="Ubiquitin activating enzymes (Uba3). Chain: B, domain 2"/>
    <property type="match status" value="1"/>
</dbReference>
<evidence type="ECO:0000256" key="2">
    <source>
        <dbReference type="ARBA" id="ARBA00005673"/>
    </source>
</evidence>
<gene>
    <name evidence="10" type="primary">Contig12157.g12997</name>
    <name evidence="10" type="ORF">STYLEM_1669</name>
</gene>
<dbReference type="InterPro" id="IPR035985">
    <property type="entry name" value="Ubiquitin-activating_enz"/>
</dbReference>